<dbReference type="InterPro" id="IPR002711">
    <property type="entry name" value="HNH"/>
</dbReference>
<evidence type="ECO:0000313" key="2">
    <source>
        <dbReference type="EMBL" id="AUZ89410.1"/>
    </source>
</evidence>
<sequence length="225" mass="24766">MLSRVRAELALDRFAGDVVSLIKAAPKPARQQTDQLISAFSTVGILWNISADSRRVDSWIDDLDDNFESLEIAASLIRRSAGDEGQDKKLVAQAIFSVILSLLPIDVEGPDSDEFGVADLGFASEGSKEYQLSARYERSRANRAAAIAIHGLVCRVCGFEFNSVYGPLARGYVEVHHLTPVSMMGEPRPVDPRTDLVPLCANCHRMVHRRWPPFSPEELSSARGD</sequence>
<proteinExistence type="predicted"/>
<evidence type="ECO:0000259" key="1">
    <source>
        <dbReference type="SMART" id="SM00507"/>
    </source>
</evidence>
<organism evidence="2 3">
    <name type="scientific">Arthrobacter agilis</name>
    <dbReference type="NCBI Taxonomy" id="37921"/>
    <lineage>
        <taxon>Bacteria</taxon>
        <taxon>Bacillati</taxon>
        <taxon>Actinomycetota</taxon>
        <taxon>Actinomycetes</taxon>
        <taxon>Micrococcales</taxon>
        <taxon>Micrococcaceae</taxon>
        <taxon>Arthrobacter</taxon>
    </lineage>
</organism>
<dbReference type="GO" id="GO:0004519">
    <property type="term" value="F:endonuclease activity"/>
    <property type="evidence" value="ECO:0007669"/>
    <property type="project" value="InterPro"/>
</dbReference>
<dbReference type="SMART" id="SM00507">
    <property type="entry name" value="HNHc"/>
    <property type="match status" value="1"/>
</dbReference>
<protein>
    <recommendedName>
        <fullName evidence="1">HNH nuclease domain-containing protein</fullName>
    </recommendedName>
</protein>
<dbReference type="GO" id="GO:0008270">
    <property type="term" value="F:zinc ion binding"/>
    <property type="evidence" value="ECO:0007669"/>
    <property type="project" value="InterPro"/>
</dbReference>
<accession>A0A2L0UJG2</accession>
<reference evidence="2 3" key="1">
    <citation type="submission" date="2017-11" db="EMBL/GenBank/DDBJ databases">
        <title>Draft genome of Arthrobacter agilis strain UMCV2, a plant growth-promoting rhizobacterium and biocontrol capacity of phytopathogenic fungi.</title>
        <authorList>
            <person name="Martinez-Camara R."/>
            <person name="Santoyo G."/>
            <person name="Moreno-Hagelsieb G."/>
            <person name="Valencia-Cantero E."/>
        </authorList>
    </citation>
    <scope>NUCLEOTIDE SEQUENCE [LARGE SCALE GENOMIC DNA]</scope>
    <source>
        <strain evidence="2 3">UMCV2</strain>
    </source>
</reference>
<dbReference type="Gene3D" id="1.10.30.50">
    <property type="match status" value="1"/>
</dbReference>
<gene>
    <name evidence="2" type="ORF">CVO76_12735</name>
</gene>
<dbReference type="EMBL" id="CP024915">
    <property type="protein sequence ID" value="AUZ89410.1"/>
    <property type="molecule type" value="Genomic_DNA"/>
</dbReference>
<dbReference type="Proteomes" id="UP000239187">
    <property type="component" value="Chromosome"/>
</dbReference>
<evidence type="ECO:0000313" key="3">
    <source>
        <dbReference type="Proteomes" id="UP000239187"/>
    </source>
</evidence>
<dbReference type="InterPro" id="IPR003615">
    <property type="entry name" value="HNH_nuc"/>
</dbReference>
<name>A0A2L0UJG2_9MICC</name>
<feature type="domain" description="HNH nuclease" evidence="1">
    <location>
        <begin position="141"/>
        <end position="205"/>
    </location>
</feature>
<dbReference type="CDD" id="cd00085">
    <property type="entry name" value="HNHc"/>
    <property type="match status" value="1"/>
</dbReference>
<dbReference type="AlphaFoldDB" id="A0A2L0UJG2"/>
<dbReference type="Pfam" id="PF01844">
    <property type="entry name" value="HNH"/>
    <property type="match status" value="1"/>
</dbReference>
<dbReference type="GO" id="GO:0003676">
    <property type="term" value="F:nucleic acid binding"/>
    <property type="evidence" value="ECO:0007669"/>
    <property type="project" value="InterPro"/>
</dbReference>